<feature type="compositionally biased region" description="Polar residues" evidence="1">
    <location>
        <begin position="371"/>
        <end position="392"/>
    </location>
</feature>
<feature type="region of interest" description="Disordered" evidence="1">
    <location>
        <begin position="1"/>
        <end position="78"/>
    </location>
</feature>
<dbReference type="EMBL" id="CDMC01000010">
    <property type="protein sequence ID" value="CEL07804.1"/>
    <property type="molecule type" value="Genomic_DNA"/>
</dbReference>
<feature type="compositionally biased region" description="Polar residues" evidence="1">
    <location>
        <begin position="410"/>
        <end position="421"/>
    </location>
</feature>
<name>A0A0U5CDE9_ASPCI</name>
<feature type="region of interest" description="Disordered" evidence="1">
    <location>
        <begin position="254"/>
        <end position="486"/>
    </location>
</feature>
<evidence type="ECO:0000256" key="1">
    <source>
        <dbReference type="SAM" id="MobiDB-lite"/>
    </source>
</evidence>
<evidence type="ECO:0000313" key="2">
    <source>
        <dbReference type="EMBL" id="CEL07804.1"/>
    </source>
</evidence>
<dbReference type="OMA" id="PMPRDSQ"/>
<feature type="compositionally biased region" description="Polar residues" evidence="1">
    <location>
        <begin position="584"/>
        <end position="595"/>
    </location>
</feature>
<feature type="compositionally biased region" description="Basic residues" evidence="1">
    <location>
        <begin position="258"/>
        <end position="279"/>
    </location>
</feature>
<feature type="compositionally biased region" description="Polar residues" evidence="1">
    <location>
        <begin position="1"/>
        <end position="11"/>
    </location>
</feature>
<proteinExistence type="predicted"/>
<protein>
    <recommendedName>
        <fullName evidence="4">LYR family protein</fullName>
    </recommendedName>
</protein>
<dbReference type="STRING" id="454130.A0A0U5CDE9"/>
<feature type="compositionally biased region" description="Low complexity" evidence="1">
    <location>
        <begin position="633"/>
        <end position="674"/>
    </location>
</feature>
<reference evidence="3" key="1">
    <citation type="journal article" date="2016" name="Genome Announc.">
        <title>Draft genome sequences of fungus Aspergillus calidoustus.</title>
        <authorList>
            <person name="Horn F."/>
            <person name="Linde J."/>
            <person name="Mattern D.J."/>
            <person name="Walther G."/>
            <person name="Guthke R."/>
            <person name="Scherlach K."/>
            <person name="Martin K."/>
            <person name="Brakhage A.A."/>
            <person name="Petzke L."/>
            <person name="Valiante V."/>
        </authorList>
    </citation>
    <scope>NUCLEOTIDE SEQUENCE [LARGE SCALE GENOMIC DNA]</scope>
    <source>
        <strain evidence="3">SF006504</strain>
    </source>
</reference>
<organism evidence="2 3">
    <name type="scientific">Aspergillus calidoustus</name>
    <dbReference type="NCBI Taxonomy" id="454130"/>
    <lineage>
        <taxon>Eukaryota</taxon>
        <taxon>Fungi</taxon>
        <taxon>Dikarya</taxon>
        <taxon>Ascomycota</taxon>
        <taxon>Pezizomycotina</taxon>
        <taxon>Eurotiomycetes</taxon>
        <taxon>Eurotiomycetidae</taxon>
        <taxon>Eurotiales</taxon>
        <taxon>Aspergillaceae</taxon>
        <taxon>Aspergillus</taxon>
        <taxon>Aspergillus subgen. Nidulantes</taxon>
    </lineage>
</organism>
<dbReference type="OrthoDB" id="275715at2759"/>
<evidence type="ECO:0008006" key="4">
    <source>
        <dbReference type="Google" id="ProtNLM"/>
    </source>
</evidence>
<dbReference type="Proteomes" id="UP000054771">
    <property type="component" value="Unassembled WGS sequence"/>
</dbReference>
<keyword evidence="3" id="KW-1185">Reference proteome</keyword>
<accession>A0A0U5CDE9</accession>
<evidence type="ECO:0000313" key="3">
    <source>
        <dbReference type="Proteomes" id="UP000054771"/>
    </source>
</evidence>
<feature type="compositionally biased region" description="Polar residues" evidence="1">
    <location>
        <begin position="452"/>
        <end position="467"/>
    </location>
</feature>
<sequence>MPPTFRSSRSGRQLGDGVNRTRTGQIDHDVFEGLPVRRWTRQVQTVSQEPKSDGTESEPPGLGGKQSIPENPMPRDSHLLAPMSRALLRAARSGCIYIRQASKDFEDEEKETTDPEEQQVIQNTERNFSMRKWATVPKHMEPPEVEFLAKRRPGLPSLYGATAGVVEGANGSVPMRKTRFKKVDPVTGNISIYAAWVPEGHKIEGEVTDDAQLAADNSKVTVTPEAPAPGTVIEGVGVVNAQGVVVAEAGSAAVLTPPRRRPPPPKRKAKGLKGRRKKVMFAPGEGTDASLVHGPGAGVGDNTAKDTDSSRMSVDQTTQDDEDDDGEEGEESDDGEGDESGFDARTPETPGPQPSTEPELKPTPGPVIETVATSASATQVSEAPLATSSVQPPTHPSVPPLDELSRPATDLSSSMPANNPSEAKLTPPETKEDVQMTDAAPADDRLPPSAPVPSTQPQTVSEITQPVHTEKSLSPPHAQQAPVMEPTNIPAQRPEELAVEQPAEPMDIVMAESNMSVSEPAQAATESLEVPTAVPQPPQAEAPEAATVTQNLEPQQDANEFNLLDNLEASLNNMPQETPRDRQQGVSEQRPQDPTQEGAADPKPVVPSQAPIETLTEPQPEETAEEAREPAPEETATPTIPAATLLEPEATPTQQQEQRQQQSLPALQSSPPTQAEQQQPQRTLEQASEPHIPSEPLTFIRGPSTIPEQATTEQPARSPQASAPGQAPSEAPAPSAPTAEPPKAQDSPLPPSFPVPAAEQPQGTEPSREVVPQNANEQLGDKVSAKMDVTLPVQTVSEAQIAQPPPSFVRSPPIVSGPAEPVPEAQHGERQVEVGLAQQGQEYEACGNASLPQDEANKS</sequence>
<feature type="compositionally biased region" description="Low complexity" evidence="1">
    <location>
        <begin position="541"/>
        <end position="550"/>
    </location>
</feature>
<feature type="compositionally biased region" description="Low complexity" evidence="1">
    <location>
        <begin position="713"/>
        <end position="744"/>
    </location>
</feature>
<feature type="region of interest" description="Disordered" evidence="1">
    <location>
        <begin position="802"/>
        <end position="859"/>
    </location>
</feature>
<feature type="compositionally biased region" description="Polar residues" evidence="1">
    <location>
        <begin position="675"/>
        <end position="686"/>
    </location>
</feature>
<dbReference type="AlphaFoldDB" id="A0A0U5CDE9"/>
<feature type="region of interest" description="Disordered" evidence="1">
    <location>
        <begin position="516"/>
        <end position="784"/>
    </location>
</feature>
<feature type="compositionally biased region" description="Pro residues" evidence="1">
    <location>
        <begin position="349"/>
        <end position="365"/>
    </location>
</feature>
<feature type="compositionally biased region" description="Acidic residues" evidence="1">
    <location>
        <begin position="318"/>
        <end position="341"/>
    </location>
</feature>
<gene>
    <name evidence="2" type="ORF">ASPCAL10958</name>
</gene>